<dbReference type="AlphaFoldDB" id="A0A0F9RM56"/>
<dbReference type="EMBL" id="LAZR01000795">
    <property type="protein sequence ID" value="KKN57655.1"/>
    <property type="molecule type" value="Genomic_DNA"/>
</dbReference>
<protein>
    <submittedName>
        <fullName evidence="1">Uncharacterized protein</fullName>
    </submittedName>
</protein>
<gene>
    <name evidence="1" type="ORF">LCGC14_0560280</name>
</gene>
<evidence type="ECO:0000313" key="1">
    <source>
        <dbReference type="EMBL" id="KKN57655.1"/>
    </source>
</evidence>
<reference evidence="1" key="1">
    <citation type="journal article" date="2015" name="Nature">
        <title>Complex archaea that bridge the gap between prokaryotes and eukaryotes.</title>
        <authorList>
            <person name="Spang A."/>
            <person name="Saw J.H."/>
            <person name="Jorgensen S.L."/>
            <person name="Zaremba-Niedzwiedzka K."/>
            <person name="Martijn J."/>
            <person name="Lind A.E."/>
            <person name="van Eijk R."/>
            <person name="Schleper C."/>
            <person name="Guy L."/>
            <person name="Ettema T.J."/>
        </authorList>
    </citation>
    <scope>NUCLEOTIDE SEQUENCE</scope>
</reference>
<organism evidence="1">
    <name type="scientific">marine sediment metagenome</name>
    <dbReference type="NCBI Taxonomy" id="412755"/>
    <lineage>
        <taxon>unclassified sequences</taxon>
        <taxon>metagenomes</taxon>
        <taxon>ecological metagenomes</taxon>
    </lineage>
</organism>
<comment type="caution">
    <text evidence="1">The sequence shown here is derived from an EMBL/GenBank/DDBJ whole genome shotgun (WGS) entry which is preliminary data.</text>
</comment>
<proteinExistence type="predicted"/>
<sequence length="46" mass="5507">MEKVDRLVSIVKDLEKNWKEIKKKYNLENIDCCVILELEEDRITLG</sequence>
<name>A0A0F9RM56_9ZZZZ</name>
<accession>A0A0F9RM56</accession>